<evidence type="ECO:0000256" key="3">
    <source>
        <dbReference type="ARBA" id="ARBA00022824"/>
    </source>
</evidence>
<accession>A0A5N6RF69</accession>
<name>A0A5N6RF69_9ROSI</name>
<dbReference type="GO" id="GO:0009617">
    <property type="term" value="P:response to bacterium"/>
    <property type="evidence" value="ECO:0007669"/>
    <property type="project" value="InterPro"/>
</dbReference>
<evidence type="ECO:0000256" key="5">
    <source>
        <dbReference type="ARBA" id="ARBA00023136"/>
    </source>
</evidence>
<keyword evidence="2 6" id="KW-0812">Transmembrane</keyword>
<sequence length="216" mass="25380">MSKYSSYSGDQGQSYVRWFGRERSLHNILGGGKVADILLWKNTKLSAAILAGFTTIWLLFEVAEYQFVTLLCHLLIITMLIIFIWSKAAGFIDRRPPNIQEIRLSESTWRHLFTNVNWFLYKFYEISSGKDLKHFFLAVSCLWMLSVVGTYFSSLNLSYIAFLCIQTLPVLYERYEKEVNYFATKSNQDVKKWYRKFDSNVLNKIPRGPVKEKKYK</sequence>
<dbReference type="PROSITE" id="PS50845">
    <property type="entry name" value="RETICULON"/>
    <property type="match status" value="1"/>
</dbReference>
<dbReference type="PANTHER" id="PTHR10994:SF157">
    <property type="entry name" value="RETICULON-LIKE PROTEIN B14"/>
    <property type="match status" value="1"/>
</dbReference>
<feature type="domain" description="Reticulon" evidence="7">
    <location>
        <begin position="34"/>
        <end position="216"/>
    </location>
</feature>
<evidence type="ECO:0000259" key="7">
    <source>
        <dbReference type="PROSITE" id="PS50845"/>
    </source>
</evidence>
<protein>
    <recommendedName>
        <fullName evidence="6">Reticulon-like protein</fullName>
    </recommendedName>
</protein>
<gene>
    <name evidence="8" type="ORF">FH972_015839</name>
</gene>
<feature type="transmembrane region" description="Helical" evidence="6">
    <location>
        <begin position="43"/>
        <end position="60"/>
    </location>
</feature>
<evidence type="ECO:0000256" key="6">
    <source>
        <dbReference type="RuleBase" id="RU363132"/>
    </source>
</evidence>
<dbReference type="AlphaFoldDB" id="A0A5N6RF69"/>
<dbReference type="PANTHER" id="PTHR10994">
    <property type="entry name" value="RETICULON"/>
    <property type="match status" value="1"/>
</dbReference>
<dbReference type="GO" id="GO:0005789">
    <property type="term" value="C:endoplasmic reticulum membrane"/>
    <property type="evidence" value="ECO:0007669"/>
    <property type="project" value="UniProtKB-SubCell"/>
</dbReference>
<comment type="subcellular location">
    <subcellularLocation>
        <location evidence="1 6">Endoplasmic reticulum membrane</location>
        <topology evidence="1 6">Multi-pass membrane protein</topology>
    </subcellularLocation>
</comment>
<keyword evidence="9" id="KW-1185">Reference proteome</keyword>
<dbReference type="Pfam" id="PF02453">
    <property type="entry name" value="Reticulon"/>
    <property type="match status" value="1"/>
</dbReference>
<reference evidence="8 9" key="1">
    <citation type="submission" date="2019-06" db="EMBL/GenBank/DDBJ databases">
        <title>A chromosomal-level reference genome of Carpinus fangiana (Coryloideae, Betulaceae).</title>
        <authorList>
            <person name="Yang X."/>
            <person name="Wang Z."/>
            <person name="Zhang L."/>
            <person name="Hao G."/>
            <person name="Liu J."/>
            <person name="Yang Y."/>
        </authorList>
    </citation>
    <scope>NUCLEOTIDE SEQUENCE [LARGE SCALE GENOMIC DNA]</scope>
    <source>
        <strain evidence="8">Cfa_2016G</strain>
        <tissue evidence="8">Leaf</tissue>
    </source>
</reference>
<keyword evidence="5 6" id="KW-0472">Membrane</keyword>
<evidence type="ECO:0000256" key="2">
    <source>
        <dbReference type="ARBA" id="ARBA00022692"/>
    </source>
</evidence>
<dbReference type="InterPro" id="IPR003388">
    <property type="entry name" value="Reticulon"/>
</dbReference>
<feature type="transmembrane region" description="Helical" evidence="6">
    <location>
        <begin position="135"/>
        <end position="152"/>
    </location>
</feature>
<keyword evidence="4 6" id="KW-1133">Transmembrane helix</keyword>
<keyword evidence="3 6" id="KW-0256">Endoplasmic reticulum</keyword>
<dbReference type="InterPro" id="IPR045064">
    <property type="entry name" value="Reticulon-like"/>
</dbReference>
<dbReference type="OrthoDB" id="567788at2759"/>
<evidence type="ECO:0000313" key="9">
    <source>
        <dbReference type="Proteomes" id="UP000327013"/>
    </source>
</evidence>
<dbReference type="Proteomes" id="UP000327013">
    <property type="component" value="Chromosome 6"/>
</dbReference>
<organism evidence="8 9">
    <name type="scientific">Carpinus fangiana</name>
    <dbReference type="NCBI Taxonomy" id="176857"/>
    <lineage>
        <taxon>Eukaryota</taxon>
        <taxon>Viridiplantae</taxon>
        <taxon>Streptophyta</taxon>
        <taxon>Embryophyta</taxon>
        <taxon>Tracheophyta</taxon>
        <taxon>Spermatophyta</taxon>
        <taxon>Magnoliopsida</taxon>
        <taxon>eudicotyledons</taxon>
        <taxon>Gunneridae</taxon>
        <taxon>Pentapetalae</taxon>
        <taxon>rosids</taxon>
        <taxon>fabids</taxon>
        <taxon>Fagales</taxon>
        <taxon>Betulaceae</taxon>
        <taxon>Carpinus</taxon>
    </lineage>
</organism>
<evidence type="ECO:0000256" key="4">
    <source>
        <dbReference type="ARBA" id="ARBA00022989"/>
    </source>
</evidence>
<feature type="transmembrane region" description="Helical" evidence="6">
    <location>
        <begin position="66"/>
        <end position="85"/>
    </location>
</feature>
<evidence type="ECO:0000256" key="1">
    <source>
        <dbReference type="ARBA" id="ARBA00004477"/>
    </source>
</evidence>
<dbReference type="EMBL" id="CM017326">
    <property type="protein sequence ID" value="KAE8077264.1"/>
    <property type="molecule type" value="Genomic_DNA"/>
</dbReference>
<proteinExistence type="predicted"/>
<evidence type="ECO:0000313" key="8">
    <source>
        <dbReference type="EMBL" id="KAE8077264.1"/>
    </source>
</evidence>